<protein>
    <submittedName>
        <fullName evidence="1">Uncharacterized protein</fullName>
    </submittedName>
</protein>
<sequence length="163" mass="18490">MENVANSEKKYIKITKTQLLEVSWTQARLERSGKTSLSQTTELNSSHGSGIQKCSVPTPTRTPENCSRFWAQIPLKNKKNKSLIYYRKIFSSSGYTSPFSSGETHPKTSRKNPLAKITETTREKPRSYLRRGVRSSGDTEETRTGDGAEQWHVTEAASRHRRP</sequence>
<proteinExistence type="predicted"/>
<gene>
    <name evidence="1" type="ORF">M9H77_18233</name>
</gene>
<keyword evidence="2" id="KW-1185">Reference proteome</keyword>
<evidence type="ECO:0000313" key="2">
    <source>
        <dbReference type="Proteomes" id="UP001060085"/>
    </source>
</evidence>
<dbReference type="EMBL" id="CM044704">
    <property type="protein sequence ID" value="KAI5668380.1"/>
    <property type="molecule type" value="Genomic_DNA"/>
</dbReference>
<comment type="caution">
    <text evidence="1">The sequence shown here is derived from an EMBL/GenBank/DDBJ whole genome shotgun (WGS) entry which is preliminary data.</text>
</comment>
<reference evidence="2" key="1">
    <citation type="journal article" date="2023" name="Nat. Plants">
        <title>Single-cell RNA sequencing provides a high-resolution roadmap for understanding the multicellular compartmentation of specialized metabolism.</title>
        <authorList>
            <person name="Sun S."/>
            <person name="Shen X."/>
            <person name="Li Y."/>
            <person name="Li Y."/>
            <person name="Wang S."/>
            <person name="Li R."/>
            <person name="Zhang H."/>
            <person name="Shen G."/>
            <person name="Guo B."/>
            <person name="Wei J."/>
            <person name="Xu J."/>
            <person name="St-Pierre B."/>
            <person name="Chen S."/>
            <person name="Sun C."/>
        </authorList>
    </citation>
    <scope>NUCLEOTIDE SEQUENCE [LARGE SCALE GENOMIC DNA]</scope>
</reference>
<accession>A0ACC0B6V9</accession>
<organism evidence="1 2">
    <name type="scientific">Catharanthus roseus</name>
    <name type="common">Madagascar periwinkle</name>
    <name type="synonym">Vinca rosea</name>
    <dbReference type="NCBI Taxonomy" id="4058"/>
    <lineage>
        <taxon>Eukaryota</taxon>
        <taxon>Viridiplantae</taxon>
        <taxon>Streptophyta</taxon>
        <taxon>Embryophyta</taxon>
        <taxon>Tracheophyta</taxon>
        <taxon>Spermatophyta</taxon>
        <taxon>Magnoliopsida</taxon>
        <taxon>eudicotyledons</taxon>
        <taxon>Gunneridae</taxon>
        <taxon>Pentapetalae</taxon>
        <taxon>asterids</taxon>
        <taxon>lamiids</taxon>
        <taxon>Gentianales</taxon>
        <taxon>Apocynaceae</taxon>
        <taxon>Rauvolfioideae</taxon>
        <taxon>Vinceae</taxon>
        <taxon>Catharanthinae</taxon>
        <taxon>Catharanthus</taxon>
    </lineage>
</organism>
<dbReference type="Proteomes" id="UP001060085">
    <property type="component" value="Linkage Group LG04"/>
</dbReference>
<evidence type="ECO:0000313" key="1">
    <source>
        <dbReference type="EMBL" id="KAI5668380.1"/>
    </source>
</evidence>
<name>A0ACC0B6V9_CATRO</name>